<feature type="transmembrane region" description="Helical" evidence="1">
    <location>
        <begin position="338"/>
        <end position="363"/>
    </location>
</feature>
<accession>A0ABY5LM15</accession>
<name>A0ABY5LM15_9VIBR</name>
<feature type="transmembrane region" description="Helical" evidence="1">
    <location>
        <begin position="136"/>
        <end position="155"/>
    </location>
</feature>
<sequence length="446" mass="47274">MDLLGIILSLILLIVMIYRGFSVLVVSPLMAMFAVSFSDDMPVLTAWTGPLMEGSAHFVQAYYPVFLVGAIFGVVMNASGAAKTVANSISAYMGESRACLAVIFASFLLVYGGVAVYVVIFAAFPVAQNLFAMANLPRRFIPAAILAGAMPAYVAPGSAQFSNTIPIPVLGTTIYAAIIPGIIAVVIWVLIANLYLNRAIAKAKSNGEGYPFESEQTESADPPGVFTSFFPIIMVIVGNFLLTQYFSRPEVIEYYAPYGGVKGIWPITISISASLVVSIYMMRRYLQSTLHTLSKGAVDSLLAIFNTAVQVGYGNVIQSLSAFALIKGFLLAIPGTKLLTITVTSALLAGVVGSVSGGTGIIMEVFGDDFLRLAAEHQIDHGLIHRLVLFGCSLLDTLPHSGLVITVLAVSQCSYRESYMPVFMATCAAPAASVVAIIILGLMGVS</sequence>
<keyword evidence="1" id="KW-0812">Transmembrane</keyword>
<organism evidence="2 3">
    <name type="scientific">Vibrio japonicus</name>
    <dbReference type="NCBI Taxonomy" id="1824638"/>
    <lineage>
        <taxon>Bacteria</taxon>
        <taxon>Pseudomonadati</taxon>
        <taxon>Pseudomonadota</taxon>
        <taxon>Gammaproteobacteria</taxon>
        <taxon>Vibrionales</taxon>
        <taxon>Vibrionaceae</taxon>
        <taxon>Vibrio</taxon>
    </lineage>
</organism>
<feature type="transmembrane region" description="Helical" evidence="1">
    <location>
        <begin position="7"/>
        <end position="35"/>
    </location>
</feature>
<feature type="transmembrane region" description="Helical" evidence="1">
    <location>
        <begin position="383"/>
        <end position="410"/>
    </location>
</feature>
<keyword evidence="1" id="KW-1133">Transmembrane helix</keyword>
<dbReference type="InterPro" id="IPR003474">
    <property type="entry name" value="Glcn_transporter"/>
</dbReference>
<keyword evidence="1" id="KW-0472">Membrane</keyword>
<feature type="transmembrane region" description="Helical" evidence="1">
    <location>
        <begin position="61"/>
        <end position="86"/>
    </location>
</feature>
<keyword evidence="3" id="KW-1185">Reference proteome</keyword>
<reference evidence="2" key="1">
    <citation type="submission" date="2022-07" db="EMBL/GenBank/DDBJ databases">
        <title>Complete genome of Vibrio japonicus strain JCM 31412T and phylogenomic assessment of the Nereis clade of the genus Vibrio.</title>
        <authorList>
            <person name="Shlafstein M.D."/>
            <person name="Emsley S.A."/>
            <person name="Ushijima B."/>
            <person name="Videau P."/>
            <person name="Saw J.H."/>
        </authorList>
    </citation>
    <scope>NUCLEOTIDE SEQUENCE</scope>
    <source>
        <strain evidence="2">JCM 31412</strain>
    </source>
</reference>
<evidence type="ECO:0000256" key="1">
    <source>
        <dbReference type="SAM" id="Phobius"/>
    </source>
</evidence>
<dbReference type="Pfam" id="PF02447">
    <property type="entry name" value="GntP_permease"/>
    <property type="match status" value="1"/>
</dbReference>
<evidence type="ECO:0000313" key="2">
    <source>
        <dbReference type="EMBL" id="UUM31714.1"/>
    </source>
</evidence>
<dbReference type="PANTHER" id="PTHR30354">
    <property type="entry name" value="GNT FAMILY GLUCONATE TRANSPORTER"/>
    <property type="match status" value="1"/>
</dbReference>
<dbReference type="EMBL" id="CP102096">
    <property type="protein sequence ID" value="UUM31714.1"/>
    <property type="molecule type" value="Genomic_DNA"/>
</dbReference>
<gene>
    <name evidence="2" type="ORF">NP165_06155</name>
</gene>
<dbReference type="PANTHER" id="PTHR30354:SF7">
    <property type="entry name" value="BLL7963 PROTEIN"/>
    <property type="match status" value="1"/>
</dbReference>
<feature type="transmembrane region" description="Helical" evidence="1">
    <location>
        <begin position="167"/>
        <end position="191"/>
    </location>
</feature>
<evidence type="ECO:0000313" key="3">
    <source>
        <dbReference type="Proteomes" id="UP001058602"/>
    </source>
</evidence>
<protein>
    <submittedName>
        <fullName evidence="2">GntP family permease</fullName>
    </submittedName>
</protein>
<feature type="transmembrane region" description="Helical" evidence="1">
    <location>
        <begin position="224"/>
        <end position="242"/>
    </location>
</feature>
<feature type="transmembrane region" description="Helical" evidence="1">
    <location>
        <begin position="302"/>
        <end position="326"/>
    </location>
</feature>
<dbReference type="RefSeq" id="WP_257085439.1">
    <property type="nucleotide sequence ID" value="NZ_CP102096.1"/>
</dbReference>
<feature type="transmembrane region" description="Helical" evidence="1">
    <location>
        <begin position="422"/>
        <end position="445"/>
    </location>
</feature>
<feature type="transmembrane region" description="Helical" evidence="1">
    <location>
        <begin position="263"/>
        <end position="282"/>
    </location>
</feature>
<feature type="transmembrane region" description="Helical" evidence="1">
    <location>
        <begin position="98"/>
        <end position="124"/>
    </location>
</feature>
<proteinExistence type="predicted"/>
<dbReference type="Proteomes" id="UP001058602">
    <property type="component" value="Chromosome 1"/>
</dbReference>